<name>A0A0F9L0C6_9ZZZZ</name>
<accession>A0A0F9L0C6</accession>
<gene>
    <name evidence="2" type="ORF">LCGC14_1262070</name>
</gene>
<dbReference type="AlphaFoldDB" id="A0A0F9L0C6"/>
<reference evidence="2" key="1">
    <citation type="journal article" date="2015" name="Nature">
        <title>Complex archaea that bridge the gap between prokaryotes and eukaryotes.</title>
        <authorList>
            <person name="Spang A."/>
            <person name="Saw J.H."/>
            <person name="Jorgensen S.L."/>
            <person name="Zaremba-Niedzwiedzka K."/>
            <person name="Martijn J."/>
            <person name="Lind A.E."/>
            <person name="van Eijk R."/>
            <person name="Schleper C."/>
            <person name="Guy L."/>
            <person name="Ettema T.J."/>
        </authorList>
    </citation>
    <scope>NUCLEOTIDE SEQUENCE</scope>
</reference>
<organism evidence="2">
    <name type="scientific">marine sediment metagenome</name>
    <dbReference type="NCBI Taxonomy" id="412755"/>
    <lineage>
        <taxon>unclassified sequences</taxon>
        <taxon>metagenomes</taxon>
        <taxon>ecological metagenomes</taxon>
    </lineage>
</organism>
<sequence length="424" mass="51332">MVSFRELHEPLFKGPTLLMGRIHKYLVTAENIYRKKRNKEPKQIYRWWIKEKERNVDELEEKTKNILQLMEEFREQVEQLKKIPRFESYEDIIQKLKTFTENHSTTINELLSYVEYLNDKDEIALYMLYYWDIWRSDKNDMNSRHREYIPQEDSNFDKYCVEFATGVIYGRAGNIPTYDKIEGDIYGDYYDSVDPEYAGTPDLTRQIIQRTGWEVMKGYSQFFSYIRKCMRKILDKIDEYWNVDYPEVALEIQIRKIKETICSKIDKDIRNKREFNIVLDNLLAIYGSQQQIFLFNKDKDITEEDFHNEVFHILYINLGSKVENHKKVAKGDIDFLIYNYPIDVKVEDKEQELDKIYKAHKDQITYYCYNRKEDVGFLFIYDNTEKTKDYSTKDFDVFEEKEYKIVVLLLRGNFPYPSVIKHKK</sequence>
<proteinExistence type="predicted"/>
<protein>
    <submittedName>
        <fullName evidence="2">Uncharacterized protein</fullName>
    </submittedName>
</protein>
<keyword evidence="1" id="KW-0175">Coiled coil</keyword>
<comment type="caution">
    <text evidence="2">The sequence shown here is derived from an EMBL/GenBank/DDBJ whole genome shotgun (WGS) entry which is preliminary data.</text>
</comment>
<evidence type="ECO:0000313" key="2">
    <source>
        <dbReference type="EMBL" id="KKM88109.1"/>
    </source>
</evidence>
<dbReference type="EMBL" id="LAZR01007007">
    <property type="protein sequence ID" value="KKM88109.1"/>
    <property type="molecule type" value="Genomic_DNA"/>
</dbReference>
<evidence type="ECO:0000256" key="1">
    <source>
        <dbReference type="SAM" id="Coils"/>
    </source>
</evidence>
<feature type="coiled-coil region" evidence="1">
    <location>
        <begin position="49"/>
        <end position="83"/>
    </location>
</feature>